<comment type="catalytic activity">
    <reaction evidence="10">
        <text>di-trans,octa-cis-undecaprenyl diphospho-N-acetyl-alpha-D-muramoyl-L-alanyl-D-glutamyl-meso-2,6-diaminopimeloyl-D-alanyl-D-alanine + UDP-N-acetyl-alpha-D-glucosamine = di-trans,octa-cis-undecaprenyl diphospho-[N-acetyl-alpha-D-glucosaminyl-(1-&gt;4)]-N-acetyl-alpha-D-muramoyl-L-alanyl-D-glutamyl-meso-2,6-diaminopimeloyl-D-alanyl-D-alanine + UDP + H(+)</text>
        <dbReference type="Rhea" id="RHEA:31227"/>
        <dbReference type="ChEBI" id="CHEBI:15378"/>
        <dbReference type="ChEBI" id="CHEBI:57705"/>
        <dbReference type="ChEBI" id="CHEBI:58223"/>
        <dbReference type="ChEBI" id="CHEBI:61387"/>
        <dbReference type="ChEBI" id="CHEBI:61388"/>
        <dbReference type="EC" id="2.4.1.227"/>
    </reaction>
</comment>
<feature type="domain" description="Glycosyltransferase family 28 N-terminal" evidence="11">
    <location>
        <begin position="3"/>
        <end position="146"/>
    </location>
</feature>
<evidence type="ECO:0000256" key="5">
    <source>
        <dbReference type="ARBA" id="ARBA00022960"/>
    </source>
</evidence>
<dbReference type="EC" id="2.4.1.227" evidence="10"/>
<evidence type="ECO:0000259" key="11">
    <source>
        <dbReference type="Pfam" id="PF03033"/>
    </source>
</evidence>
<dbReference type="SUPFAM" id="SSF53756">
    <property type="entry name" value="UDP-Glycosyltransferase/glycogen phosphorylase"/>
    <property type="match status" value="1"/>
</dbReference>
<feature type="binding site" evidence="10">
    <location>
        <position position="169"/>
    </location>
    <ligand>
        <name>UDP-N-acetyl-alpha-D-glucosamine</name>
        <dbReference type="ChEBI" id="CHEBI:57705"/>
    </ligand>
</feature>
<evidence type="ECO:0000313" key="14">
    <source>
        <dbReference type="Proteomes" id="UP000034740"/>
    </source>
</evidence>
<dbReference type="Proteomes" id="UP000034740">
    <property type="component" value="Unassembled WGS sequence"/>
</dbReference>
<dbReference type="GO" id="GO:0009252">
    <property type="term" value="P:peptidoglycan biosynthetic process"/>
    <property type="evidence" value="ECO:0007669"/>
    <property type="project" value="UniProtKB-UniRule"/>
</dbReference>
<evidence type="ECO:0000259" key="12">
    <source>
        <dbReference type="Pfam" id="PF04101"/>
    </source>
</evidence>
<evidence type="ECO:0000256" key="6">
    <source>
        <dbReference type="ARBA" id="ARBA00022984"/>
    </source>
</evidence>
<keyword evidence="7 10" id="KW-0472">Membrane</keyword>
<dbReference type="CDD" id="cd03785">
    <property type="entry name" value="GT28_MurG"/>
    <property type="match status" value="1"/>
</dbReference>
<dbReference type="EMBL" id="LCRO01000002">
    <property type="protein sequence ID" value="KKW35902.1"/>
    <property type="molecule type" value="Genomic_DNA"/>
</dbReference>
<comment type="caution">
    <text evidence="13">The sequence shown here is derived from an EMBL/GenBank/DDBJ whole genome shotgun (WGS) entry which is preliminary data.</text>
</comment>
<keyword evidence="8 10" id="KW-0131">Cell cycle</keyword>
<evidence type="ECO:0000256" key="2">
    <source>
        <dbReference type="ARBA" id="ARBA00022618"/>
    </source>
</evidence>
<dbReference type="GO" id="GO:0005886">
    <property type="term" value="C:plasma membrane"/>
    <property type="evidence" value="ECO:0007669"/>
    <property type="project" value="UniProtKB-SubCell"/>
</dbReference>
<evidence type="ECO:0000256" key="4">
    <source>
        <dbReference type="ARBA" id="ARBA00022679"/>
    </source>
</evidence>
<accession>A0A0G2A4S3</accession>
<evidence type="ECO:0000256" key="9">
    <source>
        <dbReference type="ARBA" id="ARBA00023316"/>
    </source>
</evidence>
<dbReference type="GO" id="GO:0005975">
    <property type="term" value="P:carbohydrate metabolic process"/>
    <property type="evidence" value="ECO:0007669"/>
    <property type="project" value="InterPro"/>
</dbReference>
<dbReference type="UniPathway" id="UPA00219"/>
<keyword evidence="5 10" id="KW-0133">Cell shape</keyword>
<feature type="domain" description="Glycosyl transferase family 28 C-terminal" evidence="12">
    <location>
        <begin position="192"/>
        <end position="357"/>
    </location>
</feature>
<protein>
    <recommendedName>
        <fullName evidence="10">UDP-N-acetylglucosamine--N-acetylmuramyl-(pentapeptide) pyrophosphoryl-undecaprenol N-acetylglucosamine transferase</fullName>
        <ecNumber evidence="10">2.4.1.227</ecNumber>
    </recommendedName>
    <alternativeName>
        <fullName evidence="10">Undecaprenyl-PP-MurNAc-pentapeptide-UDPGlcNAc GlcNAc transferase</fullName>
    </alternativeName>
</protein>
<name>A0A0G2A4S3_9BACT</name>
<evidence type="ECO:0000256" key="3">
    <source>
        <dbReference type="ARBA" id="ARBA00022676"/>
    </source>
</evidence>
<comment type="similarity">
    <text evidence="10">Belongs to the glycosyltransferase 28 family. MurG subfamily.</text>
</comment>
<dbReference type="GO" id="GO:0051991">
    <property type="term" value="F:UDP-N-acetyl-D-glucosamine:N-acetylmuramoyl-L-alanyl-D-glutamyl-meso-2,6-diaminopimelyl-D-alanyl-D-alanine-diphosphoundecaprenol 4-beta-N-acetylglucosaminlytransferase activity"/>
    <property type="evidence" value="ECO:0007669"/>
    <property type="project" value="RHEA"/>
</dbReference>
<comment type="caution">
    <text evidence="10">Lacks conserved residue(s) required for the propagation of feature annotation.</text>
</comment>
<feature type="binding site" evidence="10">
    <location>
        <begin position="10"/>
        <end position="12"/>
    </location>
    <ligand>
        <name>UDP-N-acetyl-alpha-D-glucosamine</name>
        <dbReference type="ChEBI" id="CHEBI:57705"/>
    </ligand>
</feature>
<dbReference type="HAMAP" id="MF_00033">
    <property type="entry name" value="MurG"/>
    <property type="match status" value="1"/>
</dbReference>
<keyword evidence="4 10" id="KW-0808">Transferase</keyword>
<dbReference type="Pfam" id="PF04101">
    <property type="entry name" value="Glyco_tran_28_C"/>
    <property type="match status" value="1"/>
</dbReference>
<dbReference type="GO" id="GO:0050511">
    <property type="term" value="F:undecaprenyldiphospho-muramoylpentapeptide beta-N-acetylglucosaminyltransferase activity"/>
    <property type="evidence" value="ECO:0007669"/>
    <property type="project" value="UniProtKB-UniRule"/>
</dbReference>
<keyword evidence="1 10" id="KW-1003">Cell membrane</keyword>
<dbReference type="AlphaFoldDB" id="A0A0G2A4S3"/>
<feature type="binding site" evidence="10">
    <location>
        <position position="199"/>
    </location>
    <ligand>
        <name>UDP-N-acetyl-alpha-D-glucosamine</name>
        <dbReference type="ChEBI" id="CHEBI:57705"/>
    </ligand>
</feature>
<comment type="function">
    <text evidence="10">Cell wall formation. Catalyzes the transfer of a GlcNAc subunit on undecaprenyl-pyrophosphoryl-MurNAc-pentapeptide (lipid intermediate I) to form undecaprenyl-pyrophosphoryl-MurNAc-(pentapeptide)GlcNAc (lipid intermediate II).</text>
</comment>
<dbReference type="PANTHER" id="PTHR21015">
    <property type="entry name" value="UDP-N-ACETYLGLUCOSAMINE--N-ACETYLMURAMYL-(PENTAPEPTIDE) PYROPHOSPHORYL-UNDECAPRENOL N-ACETYLGLUCOSAMINE TRANSFERASE 1"/>
    <property type="match status" value="1"/>
</dbReference>
<dbReference type="GO" id="GO:0008360">
    <property type="term" value="P:regulation of cell shape"/>
    <property type="evidence" value="ECO:0007669"/>
    <property type="project" value="UniProtKB-KW"/>
</dbReference>
<evidence type="ECO:0000256" key="7">
    <source>
        <dbReference type="ARBA" id="ARBA00023136"/>
    </source>
</evidence>
<comment type="pathway">
    <text evidence="10">Cell wall biogenesis; peptidoglycan biosynthesis.</text>
</comment>
<evidence type="ECO:0000313" key="13">
    <source>
        <dbReference type="EMBL" id="KKW35902.1"/>
    </source>
</evidence>
<organism evidence="13 14">
    <name type="scientific">Candidatus Adlerbacteria bacterium GW2011_GWA1_54_10</name>
    <dbReference type="NCBI Taxonomy" id="1618605"/>
    <lineage>
        <taxon>Bacteria</taxon>
        <taxon>Candidatus Adleribacteriota</taxon>
    </lineage>
</organism>
<dbReference type="InterPro" id="IPR004276">
    <property type="entry name" value="GlycoTrans_28_N"/>
</dbReference>
<reference evidence="13 14" key="1">
    <citation type="journal article" date="2015" name="Nature">
        <title>rRNA introns, odd ribosomes, and small enigmatic genomes across a large radiation of phyla.</title>
        <authorList>
            <person name="Brown C.T."/>
            <person name="Hug L.A."/>
            <person name="Thomas B.C."/>
            <person name="Sharon I."/>
            <person name="Castelle C.J."/>
            <person name="Singh A."/>
            <person name="Wilkins M.J."/>
            <person name="Williams K.H."/>
            <person name="Banfield J.F."/>
        </authorList>
    </citation>
    <scope>NUCLEOTIDE SEQUENCE [LARGE SCALE GENOMIC DNA]</scope>
</reference>
<keyword evidence="3 10" id="KW-0328">Glycosyltransferase</keyword>
<dbReference type="GO" id="GO:0071555">
    <property type="term" value="P:cell wall organization"/>
    <property type="evidence" value="ECO:0007669"/>
    <property type="project" value="UniProtKB-KW"/>
</dbReference>
<evidence type="ECO:0000256" key="10">
    <source>
        <dbReference type="HAMAP-Rule" id="MF_00033"/>
    </source>
</evidence>
<dbReference type="Pfam" id="PF03033">
    <property type="entry name" value="Glyco_transf_28"/>
    <property type="match status" value="1"/>
</dbReference>
<evidence type="ECO:0000256" key="1">
    <source>
        <dbReference type="ARBA" id="ARBA00022475"/>
    </source>
</evidence>
<dbReference type="GO" id="GO:0051301">
    <property type="term" value="P:cell division"/>
    <property type="evidence" value="ECO:0007669"/>
    <property type="project" value="UniProtKB-KW"/>
</dbReference>
<dbReference type="Gene3D" id="3.40.50.2000">
    <property type="entry name" value="Glycogen Phosphorylase B"/>
    <property type="match status" value="2"/>
</dbReference>
<dbReference type="PATRIC" id="fig|1618605.3.peg.142"/>
<evidence type="ECO:0000256" key="8">
    <source>
        <dbReference type="ARBA" id="ARBA00023306"/>
    </source>
</evidence>
<gene>
    <name evidence="10" type="primary">murG</name>
    <name evidence="13" type="ORF">UY83_C0002G0059</name>
</gene>
<comment type="subcellular location">
    <subcellularLocation>
        <location evidence="10">Cell membrane</location>
        <topology evidence="10">Peripheral membrane protein</topology>
        <orientation evidence="10">Cytoplasmic side</orientation>
    </subcellularLocation>
</comment>
<feature type="binding site" evidence="10">
    <location>
        <position position="303"/>
    </location>
    <ligand>
        <name>UDP-N-acetyl-alpha-D-glucosamine</name>
        <dbReference type="ChEBI" id="CHEBI:57705"/>
    </ligand>
</feature>
<keyword evidence="2 10" id="KW-0132">Cell division</keyword>
<dbReference type="PANTHER" id="PTHR21015:SF27">
    <property type="entry name" value="UDP-N-ACETYLGLUCOSAMINE--N-ACETYLMURAMYL-(PENTAPEPTIDE) PYROPHOSPHORYL-UNDECAPRENOL N-ACETYLGLUCOSAMINE TRANSFERASE"/>
    <property type="match status" value="1"/>
</dbReference>
<sequence>MKILFTGGGSGGHFYPIIAVAEAVNDSVRERKLLEPQLYYAAPDPYDREMLLANDIKFIPTAAGKMRRYFSILNFFDYFKTGWGIFRAILRIFFLYPDVVFGKGGYASFPTLLAARLFRIPIVIHESDAEPGRVNKWAGKFAQKIAVSFVEAAKFFPQEKVAHTGNPIRKAALLPAREGMFEFLKLRRDLPVILVTGGSLGAQAINEAVLAALPELLKKYQVVHQCGEQNIADMRARAKVVLGDPDLLERYKPFGYLNDLAVRMSAGAASLVISRAGSTIFEIAAWGLPSIVIPLPNSAEDHQTKNAFAYARAGACVVIEQNNMTPGLLVSEIGRILSDNELSHKMGAAARSFSRADSAALIAGVLLDITLSHER</sequence>
<dbReference type="InterPro" id="IPR007235">
    <property type="entry name" value="Glyco_trans_28_C"/>
</dbReference>
<keyword evidence="6 10" id="KW-0573">Peptidoglycan synthesis</keyword>
<dbReference type="InterPro" id="IPR006009">
    <property type="entry name" value="GlcNAc_MurG"/>
</dbReference>
<proteinExistence type="inferred from homology"/>
<keyword evidence="9 10" id="KW-0961">Cell wall biogenesis/degradation</keyword>